<organism evidence="2 3">
    <name type="scientific">Helianthus annuus</name>
    <name type="common">Common sunflower</name>
    <dbReference type="NCBI Taxonomy" id="4232"/>
    <lineage>
        <taxon>Eukaryota</taxon>
        <taxon>Viridiplantae</taxon>
        <taxon>Streptophyta</taxon>
        <taxon>Embryophyta</taxon>
        <taxon>Tracheophyta</taxon>
        <taxon>Spermatophyta</taxon>
        <taxon>Magnoliopsida</taxon>
        <taxon>eudicotyledons</taxon>
        <taxon>Gunneridae</taxon>
        <taxon>Pentapetalae</taxon>
        <taxon>asterids</taxon>
        <taxon>campanulids</taxon>
        <taxon>Asterales</taxon>
        <taxon>Asteraceae</taxon>
        <taxon>Asteroideae</taxon>
        <taxon>Heliantheae alliance</taxon>
        <taxon>Heliantheae</taxon>
        <taxon>Helianthus</taxon>
    </lineage>
</organism>
<feature type="region of interest" description="Disordered" evidence="1">
    <location>
        <begin position="44"/>
        <end position="69"/>
    </location>
</feature>
<evidence type="ECO:0000313" key="3">
    <source>
        <dbReference type="Proteomes" id="UP000215914"/>
    </source>
</evidence>
<dbReference type="AlphaFoldDB" id="A0A251S1P1"/>
<gene>
    <name evidence="2" type="ORF">HannXRQ_Chr16g0521361</name>
</gene>
<keyword evidence="3" id="KW-1185">Reference proteome</keyword>
<protein>
    <submittedName>
        <fullName evidence="2">Uncharacterized protein</fullName>
    </submittedName>
</protein>
<accession>A0A251S1P1</accession>
<sequence>MVNPPLELSYKPLCPLRCAIPMKTTPRTSGYTLAPTKLERVVNDSKEGCHTRSSSPLSKRWKEYHGSKD</sequence>
<reference evidence="3" key="1">
    <citation type="journal article" date="2017" name="Nature">
        <title>The sunflower genome provides insights into oil metabolism, flowering and Asterid evolution.</title>
        <authorList>
            <person name="Badouin H."/>
            <person name="Gouzy J."/>
            <person name="Grassa C.J."/>
            <person name="Murat F."/>
            <person name="Staton S.E."/>
            <person name="Cottret L."/>
            <person name="Lelandais-Briere C."/>
            <person name="Owens G.L."/>
            <person name="Carrere S."/>
            <person name="Mayjonade B."/>
            <person name="Legrand L."/>
            <person name="Gill N."/>
            <person name="Kane N.C."/>
            <person name="Bowers J.E."/>
            <person name="Hubner S."/>
            <person name="Bellec A."/>
            <person name="Berard A."/>
            <person name="Berges H."/>
            <person name="Blanchet N."/>
            <person name="Boniface M.C."/>
            <person name="Brunel D."/>
            <person name="Catrice O."/>
            <person name="Chaidir N."/>
            <person name="Claudel C."/>
            <person name="Donnadieu C."/>
            <person name="Faraut T."/>
            <person name="Fievet G."/>
            <person name="Helmstetter N."/>
            <person name="King M."/>
            <person name="Knapp S.J."/>
            <person name="Lai Z."/>
            <person name="Le Paslier M.C."/>
            <person name="Lippi Y."/>
            <person name="Lorenzon L."/>
            <person name="Mandel J.R."/>
            <person name="Marage G."/>
            <person name="Marchand G."/>
            <person name="Marquand E."/>
            <person name="Bret-Mestries E."/>
            <person name="Morien E."/>
            <person name="Nambeesan S."/>
            <person name="Nguyen T."/>
            <person name="Pegot-Espagnet P."/>
            <person name="Pouilly N."/>
            <person name="Raftis F."/>
            <person name="Sallet E."/>
            <person name="Schiex T."/>
            <person name="Thomas J."/>
            <person name="Vandecasteele C."/>
            <person name="Vares D."/>
            <person name="Vear F."/>
            <person name="Vautrin S."/>
            <person name="Crespi M."/>
            <person name="Mangin B."/>
            <person name="Burke J.M."/>
            <person name="Salse J."/>
            <person name="Munos S."/>
            <person name="Vincourt P."/>
            <person name="Rieseberg L.H."/>
            <person name="Langlade N.B."/>
        </authorList>
    </citation>
    <scope>NUCLEOTIDE SEQUENCE [LARGE SCALE GENOMIC DNA]</scope>
    <source>
        <strain evidence="3">cv. SF193</strain>
    </source>
</reference>
<dbReference type="EMBL" id="CM007905">
    <property type="protein sequence ID" value="OTF92392.1"/>
    <property type="molecule type" value="Genomic_DNA"/>
</dbReference>
<dbReference type="InParanoid" id="A0A251S1P1"/>
<dbReference type="Proteomes" id="UP000215914">
    <property type="component" value="Chromosome 16"/>
</dbReference>
<evidence type="ECO:0000313" key="2">
    <source>
        <dbReference type="EMBL" id="OTF92392.1"/>
    </source>
</evidence>
<proteinExistence type="predicted"/>
<name>A0A251S1P1_HELAN</name>
<feature type="compositionally biased region" description="Basic and acidic residues" evidence="1">
    <location>
        <begin position="60"/>
        <end position="69"/>
    </location>
</feature>
<evidence type="ECO:0000256" key="1">
    <source>
        <dbReference type="SAM" id="MobiDB-lite"/>
    </source>
</evidence>